<evidence type="ECO:0000256" key="14">
    <source>
        <dbReference type="ARBA" id="ARBA00043094"/>
    </source>
</evidence>
<reference evidence="17" key="1">
    <citation type="submission" date="2014-09" db="EMBL/GenBank/DDBJ databases">
        <authorList>
            <person name="Hjerde E."/>
        </authorList>
    </citation>
    <scope>NUCLEOTIDE SEQUENCE [LARGE SCALE GENOMIC DNA]</scope>
    <source>
        <strain evidence="17">06/09/139</strain>
    </source>
</reference>
<dbReference type="InterPro" id="IPR000014">
    <property type="entry name" value="PAS"/>
</dbReference>
<dbReference type="InterPro" id="IPR035965">
    <property type="entry name" value="PAS-like_dom_sf"/>
</dbReference>
<sequence length="352" mass="39963">MMALTMDFSTQLLEHQVTAILLLDDLRQIHYANPAAEQLFSQSAQRMAQHSFDTLFHYSHFDLSTLMLPLNTGQSVTDSDVRIVVENRSLYVEVTSSPIVIDKTLYLLIEIRQIEQQRRLSQEINQHAQQQAAKVLVRSLAHEIKNPLGGLRGAAQLLERMLSNPDLHEYTQIIIEQADRLRNLVDRLLGPQKLGQKKPENLHAIIEKVRQLIELNPSYHIKIQRDYDPSLPDFNMDAEQIEQSILNIVSNAAEVLKDQPDGIITLRTRTDYQTNIYGQRHRLAAKIEIIDNGPGIPSHIQDTLFYPMVSAREGGTGLGLSISQNLIDQHNGKIDVTSWPGKTVFTVYLPLK</sequence>
<comment type="function">
    <text evidence="11">Member of the two-component regulatory system NtrB/NtrC, which controls expression of the nitrogen-regulated (ntr) genes in response to nitrogen limitation. Under conditions of nitrogen limitation, NtrB autophosphorylates and transfers the phosphoryl group to NtrC. In the presence of nitrogen, acts as a phosphatase that dephosphorylates and inactivates NtrC.</text>
</comment>
<protein>
    <recommendedName>
        <fullName evidence="12">Sensory histidine kinase/phosphatase NtrB</fullName>
        <ecNumber evidence="2">2.7.13.3</ecNumber>
    </recommendedName>
    <alternativeName>
        <fullName evidence="13">Nitrogen regulation protein NR(II)</fullName>
    </alternativeName>
    <alternativeName>
        <fullName evidence="14">Nitrogen regulator II</fullName>
    </alternativeName>
</protein>
<evidence type="ECO:0000256" key="4">
    <source>
        <dbReference type="ARBA" id="ARBA00022679"/>
    </source>
</evidence>
<evidence type="ECO:0000313" key="17">
    <source>
        <dbReference type="Proteomes" id="UP000032427"/>
    </source>
</evidence>
<evidence type="ECO:0000256" key="1">
    <source>
        <dbReference type="ARBA" id="ARBA00000085"/>
    </source>
</evidence>
<keyword evidence="7" id="KW-0378">Hydrolase</keyword>
<dbReference type="KEGG" id="awd:AWOD_I_0095"/>
<dbReference type="PANTHER" id="PTHR43065:SF16">
    <property type="entry name" value="SENSORY HISTIDINE KINASE_PHOSPHATASE NTRB"/>
    <property type="match status" value="1"/>
</dbReference>
<dbReference type="SMART" id="SM00388">
    <property type="entry name" value="HisKA"/>
    <property type="match status" value="1"/>
</dbReference>
<dbReference type="GO" id="GO:0006355">
    <property type="term" value="P:regulation of DNA-templated transcription"/>
    <property type="evidence" value="ECO:0007669"/>
    <property type="project" value="InterPro"/>
</dbReference>
<evidence type="ECO:0000313" key="16">
    <source>
        <dbReference type="EMBL" id="CED70193.1"/>
    </source>
</evidence>
<dbReference type="Gene3D" id="1.10.287.130">
    <property type="match status" value="1"/>
</dbReference>
<dbReference type="GO" id="GO:0005524">
    <property type="term" value="F:ATP binding"/>
    <property type="evidence" value="ECO:0007669"/>
    <property type="project" value="UniProtKB-KW"/>
</dbReference>
<dbReference type="SMART" id="SM00091">
    <property type="entry name" value="PAS"/>
    <property type="match status" value="1"/>
</dbReference>
<feature type="domain" description="Histidine kinase" evidence="15">
    <location>
        <begin position="139"/>
        <end position="352"/>
    </location>
</feature>
<dbReference type="SUPFAM" id="SSF55785">
    <property type="entry name" value="PYP-like sensor domain (PAS domain)"/>
    <property type="match status" value="1"/>
</dbReference>
<evidence type="ECO:0000256" key="10">
    <source>
        <dbReference type="ARBA" id="ARBA00023231"/>
    </source>
</evidence>
<dbReference type="EMBL" id="LN554846">
    <property type="protein sequence ID" value="CED70193.1"/>
    <property type="molecule type" value="Genomic_DNA"/>
</dbReference>
<evidence type="ECO:0000259" key="15">
    <source>
        <dbReference type="PROSITE" id="PS50109"/>
    </source>
</evidence>
<evidence type="ECO:0000256" key="12">
    <source>
        <dbReference type="ARBA" id="ARBA00039567"/>
    </source>
</evidence>
<dbReference type="FunFam" id="1.10.287.130:FF:000005">
    <property type="entry name" value="Nitrogen regulation histidine kinase"/>
    <property type="match status" value="1"/>
</dbReference>
<keyword evidence="5" id="KW-0547">Nucleotide-binding</keyword>
<dbReference type="GO" id="GO:0000155">
    <property type="term" value="F:phosphorelay sensor kinase activity"/>
    <property type="evidence" value="ECO:0007669"/>
    <property type="project" value="InterPro"/>
</dbReference>
<evidence type="ECO:0000256" key="5">
    <source>
        <dbReference type="ARBA" id="ARBA00022741"/>
    </source>
</evidence>
<dbReference type="NCBIfam" id="TIGR00229">
    <property type="entry name" value="sensory_box"/>
    <property type="match status" value="1"/>
</dbReference>
<keyword evidence="9" id="KW-0902">Two-component regulatory system</keyword>
<proteinExistence type="predicted"/>
<dbReference type="InterPro" id="IPR003594">
    <property type="entry name" value="HATPase_dom"/>
</dbReference>
<keyword evidence="8" id="KW-0067">ATP-binding</keyword>
<dbReference type="STRING" id="80852.AWOD_I_0095"/>
<keyword evidence="17" id="KW-1185">Reference proteome</keyword>
<dbReference type="PROSITE" id="PS50109">
    <property type="entry name" value="HIS_KIN"/>
    <property type="match status" value="1"/>
</dbReference>
<gene>
    <name evidence="16" type="primary">ntrB</name>
    <name evidence="16" type="ORF">AWOD_I_0095</name>
</gene>
<dbReference type="Proteomes" id="UP000032427">
    <property type="component" value="Chromosome 1"/>
</dbReference>
<evidence type="ECO:0000256" key="3">
    <source>
        <dbReference type="ARBA" id="ARBA00022553"/>
    </source>
</evidence>
<evidence type="ECO:0000256" key="7">
    <source>
        <dbReference type="ARBA" id="ARBA00022801"/>
    </source>
</evidence>
<evidence type="ECO:0000256" key="11">
    <source>
        <dbReference type="ARBA" id="ARBA00037696"/>
    </source>
</evidence>
<organism evidence="16 17">
    <name type="scientific">Aliivibrio wodanis</name>
    <dbReference type="NCBI Taxonomy" id="80852"/>
    <lineage>
        <taxon>Bacteria</taxon>
        <taxon>Pseudomonadati</taxon>
        <taxon>Pseudomonadota</taxon>
        <taxon>Gammaproteobacteria</taxon>
        <taxon>Vibrionales</taxon>
        <taxon>Vibrionaceae</taxon>
        <taxon>Aliivibrio</taxon>
    </lineage>
</organism>
<evidence type="ECO:0000256" key="9">
    <source>
        <dbReference type="ARBA" id="ARBA00023012"/>
    </source>
</evidence>
<dbReference type="InterPro" id="IPR036097">
    <property type="entry name" value="HisK_dim/P_sf"/>
</dbReference>
<keyword evidence="3" id="KW-0597">Phosphoprotein</keyword>
<dbReference type="InterPro" id="IPR003661">
    <property type="entry name" value="HisK_dim/P_dom"/>
</dbReference>
<evidence type="ECO:0000256" key="8">
    <source>
        <dbReference type="ARBA" id="ARBA00022840"/>
    </source>
</evidence>
<dbReference type="PATRIC" id="fig|80852.17.peg.98"/>
<dbReference type="InterPro" id="IPR004358">
    <property type="entry name" value="Sig_transdc_His_kin-like_C"/>
</dbReference>
<dbReference type="InterPro" id="IPR013767">
    <property type="entry name" value="PAS_fold"/>
</dbReference>
<dbReference type="PANTHER" id="PTHR43065">
    <property type="entry name" value="SENSOR HISTIDINE KINASE"/>
    <property type="match status" value="1"/>
</dbReference>
<evidence type="ECO:0000256" key="2">
    <source>
        <dbReference type="ARBA" id="ARBA00012438"/>
    </source>
</evidence>
<comment type="catalytic activity">
    <reaction evidence="1">
        <text>ATP + protein L-histidine = ADP + protein N-phospho-L-histidine.</text>
        <dbReference type="EC" id="2.7.13.3"/>
    </reaction>
</comment>
<dbReference type="InterPro" id="IPR005467">
    <property type="entry name" value="His_kinase_dom"/>
</dbReference>
<dbReference type="PRINTS" id="PR00344">
    <property type="entry name" value="BCTRLSENSOR"/>
</dbReference>
<dbReference type="CDD" id="cd00130">
    <property type="entry name" value="PAS"/>
    <property type="match status" value="1"/>
</dbReference>
<evidence type="ECO:0000256" key="13">
    <source>
        <dbReference type="ARBA" id="ARBA00042313"/>
    </source>
</evidence>
<evidence type="ECO:0000256" key="6">
    <source>
        <dbReference type="ARBA" id="ARBA00022777"/>
    </source>
</evidence>
<keyword evidence="10" id="KW-0535">Nitrogen fixation</keyword>
<dbReference type="GO" id="GO:0016787">
    <property type="term" value="F:hydrolase activity"/>
    <property type="evidence" value="ECO:0007669"/>
    <property type="project" value="UniProtKB-KW"/>
</dbReference>
<name>A0A090ILU6_9GAMM</name>
<keyword evidence="4 16" id="KW-0808">Transferase</keyword>
<dbReference type="Pfam" id="PF00989">
    <property type="entry name" value="PAS"/>
    <property type="match status" value="1"/>
</dbReference>
<dbReference type="SMART" id="SM00387">
    <property type="entry name" value="HATPase_c"/>
    <property type="match status" value="1"/>
</dbReference>
<dbReference type="OrthoDB" id="9789238at2"/>
<dbReference type="CDD" id="cd00082">
    <property type="entry name" value="HisKA"/>
    <property type="match status" value="1"/>
</dbReference>
<dbReference type="Gene3D" id="3.30.450.20">
    <property type="entry name" value="PAS domain"/>
    <property type="match status" value="1"/>
</dbReference>
<dbReference type="SUPFAM" id="SSF47384">
    <property type="entry name" value="Homodimeric domain of signal transducing histidine kinase"/>
    <property type="match status" value="1"/>
</dbReference>
<dbReference type="Pfam" id="PF02518">
    <property type="entry name" value="HATPase_c"/>
    <property type="match status" value="1"/>
</dbReference>
<dbReference type="HOGENOM" id="CLU_000445_114_39_6"/>
<dbReference type="SUPFAM" id="SSF55874">
    <property type="entry name" value="ATPase domain of HSP90 chaperone/DNA topoisomerase II/histidine kinase"/>
    <property type="match status" value="1"/>
</dbReference>
<dbReference type="InterPro" id="IPR036890">
    <property type="entry name" value="HATPase_C_sf"/>
</dbReference>
<dbReference type="Pfam" id="PF00512">
    <property type="entry name" value="HisKA"/>
    <property type="match status" value="1"/>
</dbReference>
<dbReference type="AlphaFoldDB" id="A0A090ILU6"/>
<accession>A0A090ILU6</accession>
<dbReference type="Gene3D" id="3.30.565.10">
    <property type="entry name" value="Histidine kinase-like ATPase, C-terminal domain"/>
    <property type="match status" value="1"/>
</dbReference>
<dbReference type="EC" id="2.7.13.3" evidence="2"/>
<keyword evidence="6" id="KW-0418">Kinase</keyword>
<dbReference type="NCBIfam" id="NF008293">
    <property type="entry name" value="PRK11073.1"/>
    <property type="match status" value="1"/>
</dbReference>